<dbReference type="InterPro" id="IPR053720">
    <property type="entry name" value="Psm_Assembly_Chaperone"/>
</dbReference>
<dbReference type="PANTHER" id="PTHR31051">
    <property type="entry name" value="PROTEASOME ASSEMBLY CHAPERONE 3"/>
    <property type="match status" value="1"/>
</dbReference>
<sequence length="163" mass="17330">ESGSNSVLKFGRTMDATKEREVDSESCHAAPSSNSGLVPNAVSSVLIEGRDTDICFMDFTDKLFVVISQYKKLGNLILVTKDAATCVDLQAPVYSTKVLFGKDEAEIHAAARHIVNAMQCPKAVLLSLALKEISPAIVRSVAAAVATQLASIYSAGHQNFNAS</sequence>
<dbReference type="Pfam" id="PF10178">
    <property type="entry name" value="PAC3"/>
    <property type="match status" value="1"/>
</dbReference>
<dbReference type="EMBL" id="GFAC01006746">
    <property type="protein sequence ID" value="JAT92442.1"/>
    <property type="molecule type" value="mRNA"/>
</dbReference>
<accession>A0A1E1WZN8</accession>
<keyword evidence="1" id="KW-0647">Proteasome</keyword>
<feature type="non-terminal residue" evidence="1">
    <location>
        <position position="1"/>
    </location>
</feature>
<reference evidence="1" key="1">
    <citation type="journal article" date="2017" name="Front. Cell. Infect. Microbiol.">
        <title>The Distinct Transcriptional Response of the Midgut of Amblyomma sculptum and Amblyomma aureolatum Ticks to Rickettsia rickettsii Correlates to Their Differences in Susceptibility to Infection.</title>
        <authorList>
            <person name="Martins L.A."/>
            <person name="Galletti M.F.B.M."/>
            <person name="Ribeiro J.M."/>
            <person name="Fujita A."/>
            <person name="Costa F.B."/>
            <person name="Labruna M.B."/>
            <person name="Daffre S."/>
            <person name="Fogaca A.C."/>
        </authorList>
    </citation>
    <scope>NUCLEOTIDE SEQUENCE</scope>
</reference>
<dbReference type="AlphaFoldDB" id="A0A1E1WZN8"/>
<dbReference type="GO" id="GO:0043248">
    <property type="term" value="P:proteasome assembly"/>
    <property type="evidence" value="ECO:0007669"/>
    <property type="project" value="InterPro"/>
</dbReference>
<organism evidence="1">
    <name type="scientific">Amblyomma aureolatum</name>
    <dbReference type="NCBI Taxonomy" id="187763"/>
    <lineage>
        <taxon>Eukaryota</taxon>
        <taxon>Metazoa</taxon>
        <taxon>Ecdysozoa</taxon>
        <taxon>Arthropoda</taxon>
        <taxon>Chelicerata</taxon>
        <taxon>Arachnida</taxon>
        <taxon>Acari</taxon>
        <taxon>Parasitiformes</taxon>
        <taxon>Ixodida</taxon>
        <taxon>Ixodoidea</taxon>
        <taxon>Ixodidae</taxon>
        <taxon>Amblyomminae</taxon>
        <taxon>Amblyomma</taxon>
    </lineage>
</organism>
<evidence type="ECO:0000313" key="1">
    <source>
        <dbReference type="EMBL" id="JAT92442.1"/>
    </source>
</evidence>
<name>A0A1E1WZN8_9ACAR</name>
<dbReference type="PANTHER" id="PTHR31051:SF1">
    <property type="entry name" value="PROTEASOME ASSEMBLY CHAPERONE 3"/>
    <property type="match status" value="1"/>
</dbReference>
<dbReference type="GO" id="GO:0000502">
    <property type="term" value="C:proteasome complex"/>
    <property type="evidence" value="ECO:0007669"/>
    <property type="project" value="UniProtKB-KW"/>
</dbReference>
<dbReference type="Gene3D" id="3.30.230.90">
    <property type="match status" value="1"/>
</dbReference>
<dbReference type="InterPro" id="IPR018788">
    <property type="entry name" value="Proteasome_assmbl_chp_3"/>
</dbReference>
<proteinExistence type="evidence at transcript level"/>
<protein>
    <submittedName>
        <fullName evidence="1">Putative proteasome assembly chaperone</fullName>
    </submittedName>
</protein>